<dbReference type="CDD" id="cd00051">
    <property type="entry name" value="EFh"/>
    <property type="match status" value="1"/>
</dbReference>
<dbReference type="EMBL" id="JACIJF010000001">
    <property type="protein sequence ID" value="MBB5709103.1"/>
    <property type="molecule type" value="Genomic_DNA"/>
</dbReference>
<gene>
    <name evidence="3" type="ORF">FHT02_000309</name>
</gene>
<dbReference type="Proteomes" id="UP000527143">
    <property type="component" value="Unassembled WGS sequence"/>
</dbReference>
<feature type="compositionally biased region" description="Low complexity" evidence="1">
    <location>
        <begin position="144"/>
        <end position="157"/>
    </location>
</feature>
<evidence type="ECO:0000313" key="3">
    <source>
        <dbReference type="EMBL" id="MBB5709103.1"/>
    </source>
</evidence>
<feature type="region of interest" description="Disordered" evidence="1">
    <location>
        <begin position="37"/>
        <end position="69"/>
    </location>
</feature>
<dbReference type="SUPFAM" id="SSF47473">
    <property type="entry name" value="EF-hand"/>
    <property type="match status" value="1"/>
</dbReference>
<dbReference type="Gene3D" id="1.10.238.10">
    <property type="entry name" value="EF-hand"/>
    <property type="match status" value="1"/>
</dbReference>
<dbReference type="GO" id="GO:0005509">
    <property type="term" value="F:calcium ion binding"/>
    <property type="evidence" value="ECO:0007669"/>
    <property type="project" value="InterPro"/>
</dbReference>
<feature type="domain" description="EF-hand" evidence="2">
    <location>
        <begin position="89"/>
        <end position="118"/>
    </location>
</feature>
<evidence type="ECO:0000259" key="2">
    <source>
        <dbReference type="PROSITE" id="PS50222"/>
    </source>
</evidence>
<dbReference type="InterPro" id="IPR011992">
    <property type="entry name" value="EF-hand-dom_pair"/>
</dbReference>
<comment type="caution">
    <text evidence="3">The sequence shown here is derived from an EMBL/GenBank/DDBJ whole genome shotgun (WGS) entry which is preliminary data.</text>
</comment>
<keyword evidence="4" id="KW-1185">Reference proteome</keyword>
<feature type="region of interest" description="Disordered" evidence="1">
    <location>
        <begin position="138"/>
        <end position="157"/>
    </location>
</feature>
<dbReference type="AlphaFoldDB" id="A0A840YP52"/>
<evidence type="ECO:0000313" key="4">
    <source>
        <dbReference type="Proteomes" id="UP000527143"/>
    </source>
</evidence>
<dbReference type="InterPro" id="IPR002048">
    <property type="entry name" value="EF_hand_dom"/>
</dbReference>
<dbReference type="Pfam" id="PF13202">
    <property type="entry name" value="EF-hand_5"/>
    <property type="match status" value="1"/>
</dbReference>
<accession>A0A840YP52</accession>
<reference evidence="3 4" key="1">
    <citation type="submission" date="2020-08" db="EMBL/GenBank/DDBJ databases">
        <title>Genomic Encyclopedia of Type Strains, Phase IV (KMG-IV): sequencing the most valuable type-strain genomes for metagenomic binning, comparative biology and taxonomic classification.</title>
        <authorList>
            <person name="Goeker M."/>
        </authorList>
    </citation>
    <scope>NUCLEOTIDE SEQUENCE [LARGE SCALE GENOMIC DNA]</scope>
    <source>
        <strain evidence="3 4">DSM 26736</strain>
    </source>
</reference>
<proteinExistence type="predicted"/>
<dbReference type="RefSeq" id="WP_184083531.1">
    <property type="nucleotide sequence ID" value="NZ_JACIJF010000001.1"/>
</dbReference>
<dbReference type="PROSITE" id="PS00018">
    <property type="entry name" value="EF_HAND_1"/>
    <property type="match status" value="2"/>
</dbReference>
<dbReference type="PROSITE" id="PS50222">
    <property type="entry name" value="EF_HAND_2"/>
    <property type="match status" value="1"/>
</dbReference>
<name>A0A840YP52_9SPHN</name>
<organism evidence="3 4">
    <name type="scientific">Sphingomonas xinjiangensis</name>
    <dbReference type="NCBI Taxonomy" id="643568"/>
    <lineage>
        <taxon>Bacteria</taxon>
        <taxon>Pseudomonadati</taxon>
        <taxon>Pseudomonadota</taxon>
        <taxon>Alphaproteobacteria</taxon>
        <taxon>Sphingomonadales</taxon>
        <taxon>Sphingomonadaceae</taxon>
        <taxon>Sphingomonas</taxon>
    </lineage>
</organism>
<sequence>MWRYLLSGVAVLLVGAAALFFFRAPASSKPILPAAPKASNLGDDPASENRLPDEAPSATLRTREEKRFDRYDKDHNETITRDEYLLSRRKAFAKLDGNGDGRLSFDEWVVKTSTKFATADGDRSGTLTRTEFVTTAPKRKAKKPACACKPAAGASDD</sequence>
<dbReference type="InterPro" id="IPR018247">
    <property type="entry name" value="EF_Hand_1_Ca_BS"/>
</dbReference>
<protein>
    <recommendedName>
        <fullName evidence="2">EF-hand domain-containing protein</fullName>
    </recommendedName>
</protein>
<evidence type="ECO:0000256" key="1">
    <source>
        <dbReference type="SAM" id="MobiDB-lite"/>
    </source>
</evidence>